<dbReference type="CDD" id="cd07067">
    <property type="entry name" value="HP_PGM_like"/>
    <property type="match status" value="1"/>
</dbReference>
<dbReference type="PANTHER" id="PTHR47623">
    <property type="entry name" value="OS09G0287300 PROTEIN"/>
    <property type="match status" value="1"/>
</dbReference>
<keyword evidence="2" id="KW-1185">Reference proteome</keyword>
<dbReference type="InterPro" id="IPR013078">
    <property type="entry name" value="His_Pase_superF_clade-1"/>
</dbReference>
<comment type="caution">
    <text evidence="1">The sequence shown here is derived from an EMBL/GenBank/DDBJ whole genome shotgun (WGS) entry which is preliminary data.</text>
</comment>
<dbReference type="eggNOG" id="COG2062">
    <property type="taxonomic scope" value="Bacteria"/>
</dbReference>
<reference evidence="1 2" key="2">
    <citation type="submission" date="2014-10" db="EMBL/GenBank/DDBJ databases">
        <title>Paracoccus sanguinis sp. nov., isolated from clinical specimens of New York State patients.</title>
        <authorList>
            <person name="Mingle L.A."/>
            <person name="Cole J.A."/>
            <person name="Lapierre P."/>
            <person name="Musser K.A."/>
        </authorList>
    </citation>
    <scope>NUCLEOTIDE SEQUENCE [LARGE SCALE GENOMIC DNA]</scope>
    <source>
        <strain evidence="1 2">JCM 14014</strain>
    </source>
</reference>
<dbReference type="SMART" id="SM00855">
    <property type="entry name" value="PGAM"/>
    <property type="match status" value="1"/>
</dbReference>
<protein>
    <submittedName>
        <fullName evidence="1">Phosphoglycerate mutase</fullName>
    </submittedName>
</protein>
<reference evidence="1 2" key="1">
    <citation type="submission" date="2014-09" db="EMBL/GenBank/DDBJ databases">
        <authorList>
            <person name="McGinnis J.M."/>
            <person name="Wolfgang W.J."/>
        </authorList>
    </citation>
    <scope>NUCLEOTIDE SEQUENCE [LARGE SCALE GENOMIC DNA]</scope>
    <source>
        <strain evidence="1 2">JCM 14014</strain>
    </source>
</reference>
<dbReference type="Pfam" id="PF00300">
    <property type="entry name" value="His_Phos_1"/>
    <property type="match status" value="1"/>
</dbReference>
<dbReference type="EMBL" id="JRKN01000019">
    <property type="protein sequence ID" value="KGJ03632.1"/>
    <property type="molecule type" value="Genomic_DNA"/>
</dbReference>
<dbReference type="Proteomes" id="UP000029846">
    <property type="component" value="Unassembled WGS sequence"/>
</dbReference>
<dbReference type="Gene3D" id="3.40.50.1240">
    <property type="entry name" value="Phosphoglycerate mutase-like"/>
    <property type="match status" value="1"/>
</dbReference>
<dbReference type="AlphaFoldDB" id="A0A099F0G3"/>
<gene>
    <name evidence="1" type="ORF">IT41_13540</name>
</gene>
<evidence type="ECO:0000313" key="2">
    <source>
        <dbReference type="Proteomes" id="UP000029846"/>
    </source>
</evidence>
<dbReference type="STRING" id="376733.SAMN04487972_11922"/>
<proteinExistence type="predicted"/>
<dbReference type="PANTHER" id="PTHR47623:SF1">
    <property type="entry name" value="OS09G0287300 PROTEIN"/>
    <property type="match status" value="1"/>
</dbReference>
<sequence length="173" mass="19489">MTPQGYCRLILTRHAKSSWEDPMQADHDRPLNDRGRRSARELGDWLASRGYEPEEVLCSTAARTRETWDRVALAPLEVRPHIRFEPGLYHAAPEKMLQFLRTASAPTVMVIGHNPGIAEFAARLPARPPADPDFRRYPTAATLVVDFQVDGWADIEPGQGSVLDFVRMDGRRG</sequence>
<dbReference type="InterPro" id="IPR029033">
    <property type="entry name" value="His_PPase_superfam"/>
</dbReference>
<organism evidence="1 2">
    <name type="scientific">Paracoccus halophilus</name>
    <dbReference type="NCBI Taxonomy" id="376733"/>
    <lineage>
        <taxon>Bacteria</taxon>
        <taxon>Pseudomonadati</taxon>
        <taxon>Pseudomonadota</taxon>
        <taxon>Alphaproteobacteria</taxon>
        <taxon>Rhodobacterales</taxon>
        <taxon>Paracoccaceae</taxon>
        <taxon>Paracoccus</taxon>
    </lineage>
</organism>
<name>A0A099F0G3_9RHOB</name>
<dbReference type="OrthoDB" id="9810154at2"/>
<evidence type="ECO:0000313" key="1">
    <source>
        <dbReference type="EMBL" id="KGJ03632.1"/>
    </source>
</evidence>
<accession>A0A099F0G3</accession>
<dbReference type="SUPFAM" id="SSF53254">
    <property type="entry name" value="Phosphoglycerate mutase-like"/>
    <property type="match status" value="1"/>
</dbReference>
<dbReference type="RefSeq" id="WP_036742126.1">
    <property type="nucleotide sequence ID" value="NZ_FOJO01000019.1"/>
</dbReference>